<dbReference type="Proteomes" id="UP001347796">
    <property type="component" value="Unassembled WGS sequence"/>
</dbReference>
<dbReference type="PANTHER" id="PTHR19297:SF191">
    <property type="entry name" value="PROTEIN XYLOSYLTRANSFERASE"/>
    <property type="match status" value="1"/>
</dbReference>
<comment type="similarity">
    <text evidence="10">Belongs to the glycosyltransferase 14 family.</text>
</comment>
<comment type="pathway">
    <text evidence="2">Protein modification; protein glycosylation.</text>
</comment>
<evidence type="ECO:0000256" key="7">
    <source>
        <dbReference type="ARBA" id="ARBA00022989"/>
    </source>
</evidence>
<evidence type="ECO:0000313" key="12">
    <source>
        <dbReference type="EMBL" id="KAK6182400.1"/>
    </source>
</evidence>
<evidence type="ECO:0000256" key="2">
    <source>
        <dbReference type="ARBA" id="ARBA00004922"/>
    </source>
</evidence>
<proteinExistence type="inferred from homology"/>
<keyword evidence="4" id="KW-0808">Transferase</keyword>
<evidence type="ECO:0000256" key="5">
    <source>
        <dbReference type="ARBA" id="ARBA00022692"/>
    </source>
</evidence>
<feature type="transmembrane region" description="Helical" evidence="11">
    <location>
        <begin position="12"/>
        <end position="36"/>
    </location>
</feature>
<keyword evidence="7 11" id="KW-1133">Transmembrane helix</keyword>
<dbReference type="InterPro" id="IPR003406">
    <property type="entry name" value="Glyco_trans_14"/>
</dbReference>
<dbReference type="GO" id="GO:0008375">
    <property type="term" value="F:acetylglucosaminyltransferase activity"/>
    <property type="evidence" value="ECO:0007669"/>
    <property type="project" value="TreeGrafter"/>
</dbReference>
<dbReference type="AlphaFoldDB" id="A0AAN8Q457"/>
<protein>
    <recommendedName>
        <fullName evidence="14">Beta-1,3-galactosyl-O-glycosyl-glycoprotein beta-1,6-N-acetylglucosaminyltransferase</fullName>
    </recommendedName>
</protein>
<sequence length="463" mass="54048">MFGFVLLTKQCLFGSLVFMALIIVLLEFLATVQFTMMTTDGIRSSTKNIKNIYYGNHQDNMDSFETSMIDEFYTKEQYSCKNKYYLTHVPNCSLLISADQKEQHFARSFTKMCERNGASAEDYITMASDCATFLRNRKYIMDATDEEFKFPVAFSILMYKDVNQVERLLRAIYRPHNYYCIHVDSSADPSVRKAMINIINCLPNVYEATKSTRVVWGKFSVLEPELVCMKDLLRYGDWKYFINLTGQEFPLKTNLQIVKILKSVDGANSVDGIIERKWRSRWKMAGKPPHGIKPVKGNVHVVINRQFVDFAVNDNRSIDFIEWLNKTKIPDESFFNSLNHNPHLGIPGSFKGTNITTSWETKPYFARYKNWGKQCTNPYFNFPCSGKRKRNICIFGIGDLPRLTSRMELFANKFYWDYQSLTLDCIEEWHRKMIENEYNSTNGGQFNTSYYETMPYLKEVVKN</sequence>
<dbReference type="PANTHER" id="PTHR19297">
    <property type="entry name" value="GLYCOSYLTRANSFERASE 14 FAMILY MEMBER"/>
    <property type="match status" value="1"/>
</dbReference>
<keyword evidence="5 11" id="KW-0812">Transmembrane</keyword>
<keyword evidence="3" id="KW-0328">Glycosyltransferase</keyword>
<keyword evidence="8 11" id="KW-0472">Membrane</keyword>
<evidence type="ECO:0008006" key="14">
    <source>
        <dbReference type="Google" id="ProtNLM"/>
    </source>
</evidence>
<gene>
    <name evidence="12" type="ORF">SNE40_010102</name>
</gene>
<evidence type="ECO:0000256" key="4">
    <source>
        <dbReference type="ARBA" id="ARBA00022679"/>
    </source>
</evidence>
<accession>A0AAN8Q457</accession>
<evidence type="ECO:0000256" key="9">
    <source>
        <dbReference type="ARBA" id="ARBA00023180"/>
    </source>
</evidence>
<evidence type="ECO:0000313" key="13">
    <source>
        <dbReference type="Proteomes" id="UP001347796"/>
    </source>
</evidence>
<reference evidence="12 13" key="1">
    <citation type="submission" date="2024-01" db="EMBL/GenBank/DDBJ databases">
        <title>The genome of the rayed Mediterranean limpet Patella caerulea (Linnaeus, 1758).</title>
        <authorList>
            <person name="Anh-Thu Weber A."/>
            <person name="Halstead-Nussloch G."/>
        </authorList>
    </citation>
    <scope>NUCLEOTIDE SEQUENCE [LARGE SCALE GENOMIC DNA]</scope>
    <source>
        <strain evidence="12">AATW-2023a</strain>
        <tissue evidence="12">Whole specimen</tissue>
    </source>
</reference>
<keyword evidence="6" id="KW-0735">Signal-anchor</keyword>
<keyword evidence="9" id="KW-0325">Glycoprotein</keyword>
<evidence type="ECO:0000256" key="8">
    <source>
        <dbReference type="ARBA" id="ARBA00023136"/>
    </source>
</evidence>
<keyword evidence="13" id="KW-1185">Reference proteome</keyword>
<evidence type="ECO:0000256" key="6">
    <source>
        <dbReference type="ARBA" id="ARBA00022968"/>
    </source>
</evidence>
<comment type="caution">
    <text evidence="12">The sequence shown here is derived from an EMBL/GenBank/DDBJ whole genome shotgun (WGS) entry which is preliminary data.</text>
</comment>
<evidence type="ECO:0000256" key="10">
    <source>
        <dbReference type="ARBA" id="ARBA00038150"/>
    </source>
</evidence>
<organism evidence="12 13">
    <name type="scientific">Patella caerulea</name>
    <name type="common">Rayed Mediterranean limpet</name>
    <dbReference type="NCBI Taxonomy" id="87958"/>
    <lineage>
        <taxon>Eukaryota</taxon>
        <taxon>Metazoa</taxon>
        <taxon>Spiralia</taxon>
        <taxon>Lophotrochozoa</taxon>
        <taxon>Mollusca</taxon>
        <taxon>Gastropoda</taxon>
        <taxon>Patellogastropoda</taxon>
        <taxon>Patelloidea</taxon>
        <taxon>Patellidae</taxon>
        <taxon>Patella</taxon>
    </lineage>
</organism>
<dbReference type="GO" id="GO:0016020">
    <property type="term" value="C:membrane"/>
    <property type="evidence" value="ECO:0007669"/>
    <property type="project" value="UniProtKB-SubCell"/>
</dbReference>
<evidence type="ECO:0000256" key="3">
    <source>
        <dbReference type="ARBA" id="ARBA00022676"/>
    </source>
</evidence>
<dbReference type="EMBL" id="JAZGQO010000007">
    <property type="protein sequence ID" value="KAK6182400.1"/>
    <property type="molecule type" value="Genomic_DNA"/>
</dbReference>
<comment type="subcellular location">
    <subcellularLocation>
        <location evidence="1">Membrane</location>
        <topology evidence="1">Single-pass type II membrane protein</topology>
    </subcellularLocation>
</comment>
<name>A0AAN8Q457_PATCE</name>
<evidence type="ECO:0000256" key="11">
    <source>
        <dbReference type="SAM" id="Phobius"/>
    </source>
</evidence>
<dbReference type="Pfam" id="PF02485">
    <property type="entry name" value="Branch"/>
    <property type="match status" value="1"/>
</dbReference>
<evidence type="ECO:0000256" key="1">
    <source>
        <dbReference type="ARBA" id="ARBA00004606"/>
    </source>
</evidence>